<sequence>MIVTTTPTIEGRKITAYLGIVAGEVALGTDFVRDFVASISDFFGTRTGAYEEKLLEARQACLTEMSERARKLGADAVVAVKVDHEILDNGMMLVIATGTAVKLSQS</sequence>
<dbReference type="AlphaFoldDB" id="A0AAT9LDK2"/>
<dbReference type="PANTHER" id="PTHR34068">
    <property type="entry name" value="UPF0145 PROTEIN YBJQ"/>
    <property type="match status" value="1"/>
</dbReference>
<dbReference type="PANTHER" id="PTHR34068:SF1">
    <property type="entry name" value="UPF0145 PROTEIN YBJQ"/>
    <property type="match status" value="1"/>
</dbReference>
<evidence type="ECO:0000313" key="3">
    <source>
        <dbReference type="EMBL" id="QUL99124.1"/>
    </source>
</evidence>
<dbReference type="InterPro" id="IPR002765">
    <property type="entry name" value="UPF0145_YbjQ-like"/>
</dbReference>
<dbReference type="SUPFAM" id="SSF117782">
    <property type="entry name" value="YbjQ-like"/>
    <property type="match status" value="1"/>
</dbReference>
<organism evidence="3">
    <name type="scientific">Candidatus Fermentithermobacillus carboniphilus</name>
    <dbReference type="NCBI Taxonomy" id="3085328"/>
    <lineage>
        <taxon>Bacteria</taxon>
        <taxon>Bacillati</taxon>
        <taxon>Bacillota</taxon>
        <taxon>Candidatus Fermentithermobacillia</taxon>
        <taxon>Candidatus Fermentithermobacillales</taxon>
        <taxon>Candidatus Fermentithermobacillaceae</taxon>
        <taxon>Candidatus Fermentithermobacillus</taxon>
    </lineage>
</organism>
<dbReference type="EMBL" id="CP062796">
    <property type="protein sequence ID" value="QUL99124.1"/>
    <property type="molecule type" value="Genomic_DNA"/>
</dbReference>
<dbReference type="Pfam" id="PF01906">
    <property type="entry name" value="YbjQ_1"/>
    <property type="match status" value="1"/>
</dbReference>
<dbReference type="HAMAP" id="MF_00338">
    <property type="entry name" value="UPF0145"/>
    <property type="match status" value="1"/>
</dbReference>
<dbReference type="KEGG" id="fcz:IMF26_03390"/>
<reference evidence="3" key="1">
    <citation type="submission" date="2020-10" db="EMBL/GenBank/DDBJ databases">
        <authorList>
            <person name="Kadnikov V."/>
            <person name="Beletsky A.V."/>
            <person name="Mardanov A.V."/>
            <person name="Karnachuk O.V."/>
            <person name="Ravin N.V."/>
        </authorList>
    </citation>
    <scope>NUCLEOTIDE SEQUENCE</scope>
    <source>
        <strain evidence="3">Bu02</strain>
    </source>
</reference>
<reference evidence="3" key="2">
    <citation type="journal article" date="2023" name="Biology">
        <title>Prokaryotic Life Associated with Coal-Fire Gas Vents Revealed by Metagenomics.</title>
        <authorList>
            <person name="Kadnikov V.V."/>
            <person name="Mardanov A.V."/>
            <person name="Beletsky A.V."/>
            <person name="Karnachuk O.V."/>
            <person name="Ravin N.V."/>
        </authorList>
    </citation>
    <scope>NUCLEOTIDE SEQUENCE</scope>
    <source>
        <strain evidence="3">Bu02</strain>
    </source>
</reference>
<dbReference type="InterPro" id="IPR035439">
    <property type="entry name" value="UPF0145_dom_sf"/>
</dbReference>
<proteinExistence type="inferred from homology"/>
<gene>
    <name evidence="3" type="ORF">IMF26_03390</name>
</gene>
<comment type="similarity">
    <text evidence="1 2">Belongs to the UPF0145 family.</text>
</comment>
<name>A0AAT9LDK2_9FIRM</name>
<evidence type="ECO:0000256" key="2">
    <source>
        <dbReference type="HAMAP-Rule" id="MF_00338"/>
    </source>
</evidence>
<evidence type="ECO:0000256" key="1">
    <source>
        <dbReference type="ARBA" id="ARBA00010751"/>
    </source>
</evidence>
<dbReference type="Gene3D" id="3.30.110.70">
    <property type="entry name" value="Hypothetical protein apc22750. Chain B"/>
    <property type="match status" value="1"/>
</dbReference>
<protein>
    <recommendedName>
        <fullName evidence="2">UPF0145 protein IMF26_03390</fullName>
    </recommendedName>
</protein>
<accession>A0AAT9LDK2</accession>